<proteinExistence type="predicted"/>
<dbReference type="InterPro" id="IPR009531">
    <property type="entry name" value="DUF1150"/>
</dbReference>
<dbReference type="EMBL" id="CP158375">
    <property type="protein sequence ID" value="XDO98578.1"/>
    <property type="molecule type" value="Genomic_DNA"/>
</dbReference>
<dbReference type="RefSeq" id="WP_369062453.1">
    <property type="nucleotide sequence ID" value="NZ_CP158375.1"/>
</dbReference>
<name>A0AB39KXV5_9CAUL</name>
<reference evidence="1" key="1">
    <citation type="submission" date="2024-06" db="EMBL/GenBank/DDBJ databases">
        <title>Caulobacter inopinatus, sp. nov.</title>
        <authorList>
            <person name="Donachie S.P."/>
        </authorList>
    </citation>
    <scope>NUCLEOTIDE SEQUENCE</scope>
    <source>
        <strain evidence="1">73W</strain>
    </source>
</reference>
<gene>
    <name evidence="1" type="ORF">ABOZ73_09220</name>
</gene>
<sequence>MTPTLQNPVFSNEAFAALGAPDLVYVRPVKAAEVIPDADPEQALTLDPEQTLYAVYRADGARLAVLTDKAAAVAAALAHELAPVSVH</sequence>
<evidence type="ECO:0000313" key="1">
    <source>
        <dbReference type="EMBL" id="XDO98578.1"/>
    </source>
</evidence>
<accession>A0AB39KXV5</accession>
<protein>
    <submittedName>
        <fullName evidence="1">DUF1150 family protein</fullName>
    </submittedName>
</protein>
<organism evidence="1">
    <name type="scientific">Caulobacter sp. 73W</name>
    <dbReference type="NCBI Taxonomy" id="3161137"/>
    <lineage>
        <taxon>Bacteria</taxon>
        <taxon>Pseudomonadati</taxon>
        <taxon>Pseudomonadota</taxon>
        <taxon>Alphaproteobacteria</taxon>
        <taxon>Caulobacterales</taxon>
        <taxon>Caulobacteraceae</taxon>
        <taxon>Caulobacter</taxon>
    </lineage>
</organism>
<dbReference type="Pfam" id="PF06620">
    <property type="entry name" value="DUF1150"/>
    <property type="match status" value="1"/>
</dbReference>
<dbReference type="AlphaFoldDB" id="A0AB39KXV5"/>